<evidence type="ECO:0000313" key="2">
    <source>
        <dbReference type="Proteomes" id="UP000248795"/>
    </source>
</evidence>
<dbReference type="EMBL" id="QKVK01000001">
    <property type="protein sequence ID" value="PZF78274.1"/>
    <property type="molecule type" value="Genomic_DNA"/>
</dbReference>
<proteinExistence type="predicted"/>
<dbReference type="Proteomes" id="UP000248795">
    <property type="component" value="Unassembled WGS sequence"/>
</dbReference>
<gene>
    <name evidence="1" type="ORF">DK847_00150</name>
</gene>
<dbReference type="RefSeq" id="WP_111195602.1">
    <property type="nucleotide sequence ID" value="NZ_QKVK01000001.1"/>
</dbReference>
<keyword evidence="2" id="KW-1185">Reference proteome</keyword>
<comment type="caution">
    <text evidence="1">The sequence shown here is derived from an EMBL/GenBank/DDBJ whole genome shotgun (WGS) entry which is preliminary data.</text>
</comment>
<dbReference type="AlphaFoldDB" id="A0A2W2BDF9"/>
<accession>A0A2W2BDF9</accession>
<organism evidence="1 2">
    <name type="scientific">Aestuariivirga litoralis</name>
    <dbReference type="NCBI Taxonomy" id="2650924"/>
    <lineage>
        <taxon>Bacteria</taxon>
        <taxon>Pseudomonadati</taxon>
        <taxon>Pseudomonadota</taxon>
        <taxon>Alphaproteobacteria</taxon>
        <taxon>Hyphomicrobiales</taxon>
        <taxon>Aestuariivirgaceae</taxon>
        <taxon>Aestuariivirga</taxon>
    </lineage>
</organism>
<name>A0A2W2BDF9_9HYPH</name>
<sequence length="66" mass="7088">MSQQLDLKSTIERAFEIADSGDAATIERLGRLLAQEGYALNMLTGPLLLKQLRRQIAASAGTSNGL</sequence>
<protein>
    <submittedName>
        <fullName evidence="1">Uncharacterized protein</fullName>
    </submittedName>
</protein>
<reference evidence="2" key="1">
    <citation type="submission" date="2018-06" db="EMBL/GenBank/DDBJ databases">
        <title>Aestuariibacter litoralis strain KCTC 52945T.</title>
        <authorList>
            <person name="Li X."/>
            <person name="Salam N."/>
            <person name="Li J.-L."/>
            <person name="Chen Y.-M."/>
            <person name="Yang Z.-W."/>
            <person name="Zhang L.-Y."/>
            <person name="Han M.-X."/>
            <person name="Xiao M."/>
            <person name="Li W.-J."/>
        </authorList>
    </citation>
    <scope>NUCLEOTIDE SEQUENCE [LARGE SCALE GENOMIC DNA]</scope>
    <source>
        <strain evidence="2">KCTC 52945</strain>
    </source>
</reference>
<evidence type="ECO:0000313" key="1">
    <source>
        <dbReference type="EMBL" id="PZF78274.1"/>
    </source>
</evidence>